<name>A0A3M7SAT2_BRAPC</name>
<dbReference type="Proteomes" id="UP000276133">
    <property type="component" value="Unassembled WGS sequence"/>
</dbReference>
<feature type="region of interest" description="Disordered" evidence="2">
    <location>
        <begin position="16"/>
        <end position="46"/>
    </location>
</feature>
<reference evidence="3 4" key="1">
    <citation type="journal article" date="2018" name="Sci. Rep.">
        <title>Genomic signatures of local adaptation to the degree of environmental predictability in rotifers.</title>
        <authorList>
            <person name="Franch-Gras L."/>
            <person name="Hahn C."/>
            <person name="Garcia-Roger E.M."/>
            <person name="Carmona M.J."/>
            <person name="Serra M."/>
            <person name="Gomez A."/>
        </authorList>
    </citation>
    <scope>NUCLEOTIDE SEQUENCE [LARGE SCALE GENOMIC DNA]</scope>
    <source>
        <strain evidence="3">HYR1</strain>
    </source>
</reference>
<evidence type="ECO:0000313" key="4">
    <source>
        <dbReference type="Proteomes" id="UP000276133"/>
    </source>
</evidence>
<keyword evidence="4" id="KW-1185">Reference proteome</keyword>
<feature type="coiled-coil region" evidence="1">
    <location>
        <begin position="114"/>
        <end position="141"/>
    </location>
</feature>
<feature type="compositionally biased region" description="Acidic residues" evidence="2">
    <location>
        <begin position="19"/>
        <end position="29"/>
    </location>
</feature>
<organism evidence="3 4">
    <name type="scientific">Brachionus plicatilis</name>
    <name type="common">Marine rotifer</name>
    <name type="synonym">Brachionus muelleri</name>
    <dbReference type="NCBI Taxonomy" id="10195"/>
    <lineage>
        <taxon>Eukaryota</taxon>
        <taxon>Metazoa</taxon>
        <taxon>Spiralia</taxon>
        <taxon>Gnathifera</taxon>
        <taxon>Rotifera</taxon>
        <taxon>Eurotatoria</taxon>
        <taxon>Monogononta</taxon>
        <taxon>Pseudotrocha</taxon>
        <taxon>Ploima</taxon>
        <taxon>Brachionidae</taxon>
        <taxon>Brachionus</taxon>
    </lineage>
</organism>
<gene>
    <name evidence="3" type="ORF">BpHYR1_018514</name>
</gene>
<comment type="caution">
    <text evidence="3">The sequence shown here is derived from an EMBL/GenBank/DDBJ whole genome shotgun (WGS) entry which is preliminary data.</text>
</comment>
<evidence type="ECO:0000256" key="2">
    <source>
        <dbReference type="SAM" id="MobiDB-lite"/>
    </source>
</evidence>
<dbReference type="AlphaFoldDB" id="A0A3M7SAT2"/>
<keyword evidence="1" id="KW-0175">Coiled coil</keyword>
<protein>
    <submittedName>
        <fullName evidence="3">Uncharacterized protein</fullName>
    </submittedName>
</protein>
<sequence length="211" mass="24496">MKPNKKFKVDQVISSLLESESDSDNDSFEEDRNKEQNTPLKSIENRLHSKIPIPTIELKTTSQEERKIDENLIISELESEDDEMPLSVMCAKKFRTCSDSDEDDEDVPLSVLVSKKTEQDRQHLASRLNELDKKYDECRKKLFENRCFFFKGIHDFSSVECVLEFGIGDKEFSYVDDSDYEEFSEAKVPSSPILKLESNFCLAVKNLKRKM</sequence>
<evidence type="ECO:0000256" key="1">
    <source>
        <dbReference type="SAM" id="Coils"/>
    </source>
</evidence>
<dbReference type="EMBL" id="REGN01001725">
    <property type="protein sequence ID" value="RNA32914.1"/>
    <property type="molecule type" value="Genomic_DNA"/>
</dbReference>
<proteinExistence type="predicted"/>
<accession>A0A3M7SAT2</accession>
<evidence type="ECO:0000313" key="3">
    <source>
        <dbReference type="EMBL" id="RNA32914.1"/>
    </source>
</evidence>